<keyword evidence="2" id="KW-1185">Reference proteome</keyword>
<sequence length="308" mass="34585">MATEYQQYSNFPGDFQNDLDALSASIYDDDLIPILDREDNSDLSHYESSRCSSFSGPSPEWICPLRDNVPSCNQLFGNVAYQIPRAPPPTPLVASPSVLPMLYNEENEEIPAFELSTSLKELGVCAAMGNAQTWWSMANAEDTKFSNLEDTPKRIPEPWPPACSFFEAPSYPHQAFCNNQAPCSPRDMTVETQLYQFPPLNSYGHSHCSPPTPPPSACSNRTSLDNDQEEIDLYSFLRQPYSMVEIDYQLQLLSIKQQAEHIKQEPSDLIPSSVKRGSRLRKASLSSIEKAGTLKRKISDVFKRSTSR</sequence>
<dbReference type="OrthoDB" id="5319074at2759"/>
<dbReference type="InParanoid" id="A0A3N4KVG9"/>
<gene>
    <name evidence="1" type="ORF">P167DRAFT_564357</name>
</gene>
<dbReference type="AlphaFoldDB" id="A0A3N4KVG9"/>
<proteinExistence type="predicted"/>
<evidence type="ECO:0000313" key="1">
    <source>
        <dbReference type="EMBL" id="RPB13468.1"/>
    </source>
</evidence>
<evidence type="ECO:0000313" key="2">
    <source>
        <dbReference type="Proteomes" id="UP000277580"/>
    </source>
</evidence>
<name>A0A3N4KVG9_9PEZI</name>
<dbReference type="Proteomes" id="UP000277580">
    <property type="component" value="Unassembled WGS sequence"/>
</dbReference>
<accession>A0A3N4KVG9</accession>
<reference evidence="1 2" key="1">
    <citation type="journal article" date="2018" name="Nat. Ecol. Evol.">
        <title>Pezizomycetes genomes reveal the molecular basis of ectomycorrhizal truffle lifestyle.</title>
        <authorList>
            <person name="Murat C."/>
            <person name="Payen T."/>
            <person name="Noel B."/>
            <person name="Kuo A."/>
            <person name="Morin E."/>
            <person name="Chen J."/>
            <person name="Kohler A."/>
            <person name="Krizsan K."/>
            <person name="Balestrini R."/>
            <person name="Da Silva C."/>
            <person name="Montanini B."/>
            <person name="Hainaut M."/>
            <person name="Levati E."/>
            <person name="Barry K.W."/>
            <person name="Belfiori B."/>
            <person name="Cichocki N."/>
            <person name="Clum A."/>
            <person name="Dockter R.B."/>
            <person name="Fauchery L."/>
            <person name="Guy J."/>
            <person name="Iotti M."/>
            <person name="Le Tacon F."/>
            <person name="Lindquist E.A."/>
            <person name="Lipzen A."/>
            <person name="Malagnac F."/>
            <person name="Mello A."/>
            <person name="Molinier V."/>
            <person name="Miyauchi S."/>
            <person name="Poulain J."/>
            <person name="Riccioni C."/>
            <person name="Rubini A."/>
            <person name="Sitrit Y."/>
            <person name="Splivallo R."/>
            <person name="Traeger S."/>
            <person name="Wang M."/>
            <person name="Zifcakova L."/>
            <person name="Wipf D."/>
            <person name="Zambonelli A."/>
            <person name="Paolocci F."/>
            <person name="Nowrousian M."/>
            <person name="Ottonello S."/>
            <person name="Baldrian P."/>
            <person name="Spatafora J.W."/>
            <person name="Henrissat B."/>
            <person name="Nagy L.G."/>
            <person name="Aury J.M."/>
            <person name="Wincker P."/>
            <person name="Grigoriev I.V."/>
            <person name="Bonfante P."/>
            <person name="Martin F.M."/>
        </authorList>
    </citation>
    <scope>NUCLEOTIDE SEQUENCE [LARGE SCALE GENOMIC DNA]</scope>
    <source>
        <strain evidence="1 2">CCBAS932</strain>
    </source>
</reference>
<dbReference type="EMBL" id="ML119122">
    <property type="protein sequence ID" value="RPB13468.1"/>
    <property type="molecule type" value="Genomic_DNA"/>
</dbReference>
<organism evidence="1 2">
    <name type="scientific">Morchella conica CCBAS932</name>
    <dbReference type="NCBI Taxonomy" id="1392247"/>
    <lineage>
        <taxon>Eukaryota</taxon>
        <taxon>Fungi</taxon>
        <taxon>Dikarya</taxon>
        <taxon>Ascomycota</taxon>
        <taxon>Pezizomycotina</taxon>
        <taxon>Pezizomycetes</taxon>
        <taxon>Pezizales</taxon>
        <taxon>Morchellaceae</taxon>
        <taxon>Morchella</taxon>
    </lineage>
</organism>
<protein>
    <submittedName>
        <fullName evidence="1">Uncharacterized protein</fullName>
    </submittedName>
</protein>